<keyword evidence="6 9" id="KW-0812">Transmembrane</keyword>
<dbReference type="InterPro" id="IPR058627">
    <property type="entry name" value="MdtA-like_C"/>
</dbReference>
<evidence type="ECO:0000256" key="1">
    <source>
        <dbReference type="ARBA" id="ARBA00004429"/>
    </source>
</evidence>
<evidence type="ECO:0000256" key="6">
    <source>
        <dbReference type="ARBA" id="ARBA00022692"/>
    </source>
</evidence>
<evidence type="ECO:0000256" key="9">
    <source>
        <dbReference type="SAM" id="Phobius"/>
    </source>
</evidence>
<dbReference type="Gene3D" id="3.30.70.1320">
    <property type="entry name" value="Multidrug efflux transporter AcrB pore domain like"/>
    <property type="match status" value="1"/>
</dbReference>
<organism evidence="14 15">
    <name type="scientific">Beauveria bassiana D1-5</name>
    <dbReference type="NCBI Taxonomy" id="1245745"/>
    <lineage>
        <taxon>Eukaryota</taxon>
        <taxon>Fungi</taxon>
        <taxon>Dikarya</taxon>
        <taxon>Ascomycota</taxon>
        <taxon>Pezizomycotina</taxon>
        <taxon>Sordariomycetes</taxon>
        <taxon>Hypocreomycetidae</taxon>
        <taxon>Hypocreales</taxon>
        <taxon>Cordycipitaceae</taxon>
        <taxon>Beauveria</taxon>
    </lineage>
</organism>
<evidence type="ECO:0000256" key="3">
    <source>
        <dbReference type="ARBA" id="ARBA00022448"/>
    </source>
</evidence>
<dbReference type="Pfam" id="PF25967">
    <property type="entry name" value="RND-MFP_C"/>
    <property type="match status" value="1"/>
</dbReference>
<dbReference type="Gene3D" id="3.30.2090.10">
    <property type="entry name" value="Multidrug efflux transporter AcrB TolC docking domain, DN and DC subdomains"/>
    <property type="match status" value="2"/>
</dbReference>
<feature type="transmembrane region" description="Helical" evidence="9">
    <location>
        <begin position="1259"/>
        <end position="1287"/>
    </location>
</feature>
<evidence type="ECO:0000259" key="10">
    <source>
        <dbReference type="Pfam" id="PF25876"/>
    </source>
</evidence>
<feature type="transmembrane region" description="Helical" evidence="9">
    <location>
        <begin position="1158"/>
        <end position="1178"/>
    </location>
</feature>
<name>A0A0A2VYL5_BEABA</name>
<dbReference type="PRINTS" id="PR00702">
    <property type="entry name" value="ACRIFLAVINRP"/>
</dbReference>
<feature type="transmembrane region" description="Helical" evidence="9">
    <location>
        <begin position="1133"/>
        <end position="1151"/>
    </location>
</feature>
<feature type="transmembrane region" description="Helical" evidence="9">
    <location>
        <begin position="631"/>
        <end position="652"/>
    </location>
</feature>
<proteinExistence type="inferred from homology"/>
<dbReference type="InterPro" id="IPR004764">
    <property type="entry name" value="MdtF-like"/>
</dbReference>
<keyword evidence="8 9" id="KW-0472">Membrane</keyword>
<dbReference type="FunFam" id="1.20.1640.10:FF:000001">
    <property type="entry name" value="Efflux pump membrane transporter"/>
    <property type="match status" value="1"/>
</dbReference>
<dbReference type="GO" id="GO:0042910">
    <property type="term" value="F:xenobiotic transmembrane transporter activity"/>
    <property type="evidence" value="ECO:0007669"/>
    <property type="project" value="TreeGrafter"/>
</dbReference>
<dbReference type="Gene3D" id="2.40.50.100">
    <property type="match status" value="1"/>
</dbReference>
<gene>
    <name evidence="14" type="ORF">BBAD15_g2793</name>
</gene>
<dbReference type="GO" id="GO:0005886">
    <property type="term" value="C:plasma membrane"/>
    <property type="evidence" value="ECO:0007669"/>
    <property type="project" value="UniProtKB-SubCell"/>
</dbReference>
<dbReference type="InterPro" id="IPR001036">
    <property type="entry name" value="Acrflvin-R"/>
</dbReference>
<dbReference type="Pfam" id="PF00873">
    <property type="entry name" value="ACR_tran"/>
    <property type="match status" value="1"/>
</dbReference>
<feature type="transmembrane region" description="Helical" evidence="9">
    <location>
        <begin position="658"/>
        <end position="678"/>
    </location>
</feature>
<dbReference type="Gene3D" id="2.40.30.170">
    <property type="match status" value="1"/>
</dbReference>
<keyword evidence="5" id="KW-0997">Cell inner membrane</keyword>
<dbReference type="Gene3D" id="3.30.70.1440">
    <property type="entry name" value="Multidrug efflux transporter AcrB pore domain"/>
    <property type="match status" value="1"/>
</dbReference>
<feature type="transmembrane region" description="Helical" evidence="9">
    <location>
        <begin position="703"/>
        <end position="723"/>
    </location>
</feature>
<dbReference type="FunFam" id="3.30.70.1430:FF:000001">
    <property type="entry name" value="Efflux pump membrane transporter"/>
    <property type="match status" value="1"/>
</dbReference>
<dbReference type="NCBIfam" id="TIGR00915">
    <property type="entry name" value="2A0602"/>
    <property type="match status" value="1"/>
</dbReference>
<dbReference type="NCBIfam" id="TIGR01845">
    <property type="entry name" value="outer_NodT"/>
    <property type="match status" value="1"/>
</dbReference>
<feature type="domain" description="Multidrug resistance protein MdtA-like barrel-sandwich hybrid" evidence="11">
    <location>
        <begin position="3"/>
        <end position="143"/>
    </location>
</feature>
<dbReference type="Gene3D" id="1.20.1600.10">
    <property type="entry name" value="Outer membrane efflux proteins (OEP)"/>
    <property type="match status" value="1"/>
</dbReference>
<dbReference type="STRING" id="1245745.A0A0A2VYL5"/>
<evidence type="ECO:0000259" key="12">
    <source>
        <dbReference type="Pfam" id="PF25944"/>
    </source>
</evidence>
<dbReference type="Gene3D" id="2.20.200.10">
    <property type="entry name" value="Outer membrane efflux proteins (OEP)"/>
    <property type="match status" value="1"/>
</dbReference>
<feature type="transmembrane region" description="Helical" evidence="9">
    <location>
        <begin position="735"/>
        <end position="762"/>
    </location>
</feature>
<dbReference type="SUPFAM" id="SSF56954">
    <property type="entry name" value="Outer membrane efflux proteins (OEP)"/>
    <property type="match status" value="1"/>
</dbReference>
<evidence type="ECO:0000256" key="7">
    <source>
        <dbReference type="ARBA" id="ARBA00022989"/>
    </source>
</evidence>
<accession>A0A0A2VYL5</accession>
<dbReference type="SUPFAM" id="SSF111369">
    <property type="entry name" value="HlyD-like secretion proteins"/>
    <property type="match status" value="1"/>
</dbReference>
<dbReference type="Gene3D" id="1.20.1640.10">
    <property type="entry name" value="Multidrug efflux transporter AcrB transmembrane domain"/>
    <property type="match status" value="2"/>
</dbReference>
<dbReference type="InterPro" id="IPR058626">
    <property type="entry name" value="MdtA-like_b-barrel"/>
</dbReference>
<dbReference type="SUPFAM" id="SSF82714">
    <property type="entry name" value="Multidrug efflux transporter AcrB TolC docking domain, DN and DC subdomains"/>
    <property type="match status" value="2"/>
</dbReference>
<evidence type="ECO:0000259" key="13">
    <source>
        <dbReference type="Pfam" id="PF25967"/>
    </source>
</evidence>
<feature type="transmembrane region" description="Helical" evidence="9">
    <location>
        <begin position="605"/>
        <end position="624"/>
    </location>
</feature>
<evidence type="ECO:0000256" key="4">
    <source>
        <dbReference type="ARBA" id="ARBA00022475"/>
    </source>
</evidence>
<dbReference type="Pfam" id="PF25944">
    <property type="entry name" value="Beta-barrel_RND"/>
    <property type="match status" value="1"/>
</dbReference>
<feature type="domain" description="Multidrug resistance protein MdtA-like alpha-helical hairpin" evidence="10">
    <location>
        <begin position="42"/>
        <end position="111"/>
    </location>
</feature>
<dbReference type="NCBIfam" id="TIGR01730">
    <property type="entry name" value="RND_mfp"/>
    <property type="match status" value="1"/>
</dbReference>
<dbReference type="InterPro" id="IPR010131">
    <property type="entry name" value="MdtP/NodT-like"/>
</dbReference>
<evidence type="ECO:0000313" key="15">
    <source>
        <dbReference type="Proteomes" id="UP000030106"/>
    </source>
</evidence>
<keyword evidence="7 9" id="KW-1133">Transmembrane helix</keyword>
<dbReference type="GO" id="GO:0009636">
    <property type="term" value="P:response to toxic substance"/>
    <property type="evidence" value="ECO:0007669"/>
    <property type="project" value="UniProtKB-ARBA"/>
</dbReference>
<dbReference type="InterPro" id="IPR058624">
    <property type="entry name" value="MdtA-like_HH"/>
</dbReference>
<dbReference type="FunFam" id="3.30.2090.10:FF:000001">
    <property type="entry name" value="Efflux pump membrane transporter"/>
    <property type="match status" value="1"/>
</dbReference>
<dbReference type="NCBIfam" id="NF000282">
    <property type="entry name" value="RND_permease_1"/>
    <property type="match status" value="1"/>
</dbReference>
<comment type="similarity">
    <text evidence="2">Belongs to the resistance-nodulation-cell division (RND) (TC 2.A.6) family.</text>
</comment>
<dbReference type="InterPro" id="IPR003423">
    <property type="entry name" value="OMP_efflux"/>
</dbReference>
<dbReference type="Pfam" id="PF02321">
    <property type="entry name" value="OEP"/>
    <property type="match status" value="2"/>
</dbReference>
<protein>
    <submittedName>
        <fullName evidence="14">Multidrug resistance protein MexB</fullName>
    </submittedName>
</protein>
<dbReference type="Gene3D" id="1.10.287.470">
    <property type="entry name" value="Helix hairpin bin"/>
    <property type="match status" value="1"/>
</dbReference>
<dbReference type="Pfam" id="PF25876">
    <property type="entry name" value="HH_MFP_RND"/>
    <property type="match status" value="1"/>
</dbReference>
<comment type="caution">
    <text evidence="14">The sequence shown here is derived from an EMBL/GenBank/DDBJ whole genome shotgun (WGS) entry which is preliminary data.</text>
</comment>
<dbReference type="SUPFAM" id="SSF82866">
    <property type="entry name" value="Multidrug efflux transporter AcrB transmembrane domain"/>
    <property type="match status" value="2"/>
</dbReference>
<dbReference type="Pfam" id="PF25917">
    <property type="entry name" value="BSH_RND"/>
    <property type="match status" value="1"/>
</dbReference>
<dbReference type="InterPro" id="IPR006143">
    <property type="entry name" value="RND_pump_MFP"/>
</dbReference>
<evidence type="ECO:0000313" key="14">
    <source>
        <dbReference type="EMBL" id="KGQ11477.1"/>
    </source>
</evidence>
<dbReference type="PANTHER" id="PTHR32063:SF32">
    <property type="entry name" value="AMINOGLYCOSIDE EFFLUX PUMP-RELATED"/>
    <property type="match status" value="1"/>
</dbReference>
<sequence>MSAEVRPQVTGIIQKRLFNEGDNVKAGQPLYQINPASFQAAYNEAAASLKQAQALVVADCQKARRYGQLVKENGVSRQDADDAQSACHQDQVSVESKKAALESARINLNWTTVTSPIAGRIGISSVTPGALVSAEQESALATVRGLNTIYVDLTRSSVDLLRLRKQTLTTNDDTLSVSLLLEDGSTYAQKGRLALTEVAVDESTGSVTLRAVFANPQQQLLPGMFVRARVDEGIMNNAILAPQQGITRDAKGNATALVVDDENKVEQRTLETGATYGDKWLVLSGLNAGDRLIVEGTGKYPDVAPPAIKISATYTGASAETLENSVTQVIEQQLTGLDNLLYFSSTSSSDGSVSITVTFEQGTDPDTAQVQVQNKVQQAESRLPSEVQQSGVTVVKSQSSFLMIMGVYDQQDKANSSDIADWLVSNVQDPMARLTGVGSLQVFGAEYAMRIWMDPARLASYALMPSDIQTAIEAQNIQVSAGKIGALPASDAQQLTATVRAQSRLQTVEQFKNIIVKSQANGATIRLADVARVEMGSEDYTSIAKLNGHPAAGIAVMLAPGANALDTTTRVKEKIAEFERTMPEGYKIAFPKDSTEFIKISIEDVIQTLFEAILLVVFVMYLFLQNVRATLIPALAVPVVLLGTFGVLALFGYSINTLTLFAMVLAIGLLVDDAIVVVENVERIMRDEGLPAREATEKSMGEISGALIAIALVLSAVFLPMAFFGGSTGVIYRQFSVTIISAMILSVIVALTLTPALCGSVLRHTTSHKLGFFAGFNRLYRTTERSYKRRVIDTLRHYATVMLAYVAICGAMGLVMWKLPGSFLPVEDQGQIMVQWTLPPGATAGRTAEINRAVTDWFLTKEKANTNVIFTVDGFSFSGNGQNTGMAFVSLKNWSEREGEENTAQAIALRATRELNTLRDASLFAMIPPSVDGLGRSNGFTFELLANGGTDRDALFILRNQLIAKANQDPGLQAVRANDLPQMPQLQVDIDSNKAVSLGLSLSEVSSTLSSAWGGTYVNDFIDRGRVKKVYIQGESDTRAAPSDLGKWFVRSENQSMTPFSAFATTRWQYGPENLVRYNGSVAFEIQGENAAGYSSGAAMEKMEVLANSLPTGTNWAWSGLSLQEKLASGQALSLYAVSILVVFLCLAALYESWSVPLSVILVIPLGLLGAALAAWMRDLSNDIYFQVALLTTIGLSSKNAILIVEYAEAAVNKGYSLSHAALHAAQTRLRPIIMTSLAFVAGVTPLAVATGAGANSRIAIGTGIVGGTLTATLLAIFFVPLFFVLVKRLFAGQRRTKGAGCVSLDPDYERPAAPIPATLPGTNGESRAVVGRWQQVVNDTRLQQVVGMGLNSNRDVQKAIADIEAARAQYGIQRASLFPSLNAELSSTRSRTTESGLTSSAQADGAVTSFELDLFGRNQSLSRAARETWLASEFTAQNTRLTLVAELTTAWLTLAADNSNLELAQQTMSSAEASLQIVQKQQQIGTAAATDVSSAFSVYQQARASVANYQTLVIQDKNAINLLAGSSVPPSLLPGSLESLNQNTITLVPAGVSSSVLLARPDIQEAEHNLKVAYANIGAARASFFPSISLTASAGVGSDSLSSLFSHGMQVWSFSPSISLPLFAGGSNLSQLRYAEAEQKGLIASYEKTIQSAFKDVSDALARRSTLNEELDAQRQYVAAEQQTFDLAIKRYQAGIGDYLTALTAQRTLWSARQSLISLQQTELENRITLWQSLGGNAS</sequence>
<feature type="domain" description="Multidrug resistance protein MdtA-like beta-barrel" evidence="12">
    <location>
        <begin position="148"/>
        <end position="233"/>
    </location>
</feature>
<feature type="transmembrane region" description="Helical" evidence="9">
    <location>
        <begin position="795"/>
        <end position="817"/>
    </location>
</feature>
<dbReference type="InterPro" id="IPR027463">
    <property type="entry name" value="AcrB_DN_DC_subdom"/>
</dbReference>
<comment type="subcellular location">
    <subcellularLocation>
        <location evidence="1">Cell inner membrane</location>
        <topology evidence="1">Multi-pass membrane protein</topology>
    </subcellularLocation>
</comment>
<evidence type="ECO:0000256" key="2">
    <source>
        <dbReference type="ARBA" id="ARBA00010942"/>
    </source>
</evidence>
<dbReference type="FunFam" id="2.40.420.20:FF:000001">
    <property type="entry name" value="Efflux RND transporter periplasmic adaptor subunit"/>
    <property type="match status" value="1"/>
</dbReference>
<keyword evidence="3" id="KW-0813">Transport</keyword>
<dbReference type="EMBL" id="ANFO01000215">
    <property type="protein sequence ID" value="KGQ11477.1"/>
    <property type="molecule type" value="Genomic_DNA"/>
</dbReference>
<dbReference type="Proteomes" id="UP000030106">
    <property type="component" value="Unassembled WGS sequence"/>
</dbReference>
<dbReference type="GO" id="GO:0015562">
    <property type="term" value="F:efflux transmembrane transporter activity"/>
    <property type="evidence" value="ECO:0007669"/>
    <property type="project" value="InterPro"/>
</dbReference>
<dbReference type="PANTHER" id="PTHR32063">
    <property type="match status" value="1"/>
</dbReference>
<feature type="transmembrane region" description="Helical" evidence="9">
    <location>
        <begin position="1233"/>
        <end position="1253"/>
    </location>
</feature>
<reference evidence="14 15" key="1">
    <citation type="submission" date="2012-10" db="EMBL/GenBank/DDBJ databases">
        <title>Genome sequencing and analysis of entomopathogenic fungi Beauveria bassiana D1-5.</title>
        <authorList>
            <person name="Li Q."/>
            <person name="Wang L."/>
            <person name="Zhang Z."/>
            <person name="Wang Q."/>
            <person name="Ren J."/>
            <person name="Wang M."/>
            <person name="Xu W."/>
            <person name="Wang J."/>
            <person name="Lu Y."/>
            <person name="Du Q."/>
            <person name="Sun Z."/>
        </authorList>
    </citation>
    <scope>NUCLEOTIDE SEQUENCE [LARGE SCALE GENOMIC DNA]</scope>
    <source>
        <strain evidence="14 15">D1-5</strain>
    </source>
</reference>
<keyword evidence="4" id="KW-1003">Cell membrane</keyword>
<feature type="domain" description="Multidrug resistance protein MdtA-like C-terminal permuted SH3" evidence="13">
    <location>
        <begin position="237"/>
        <end position="298"/>
    </location>
</feature>
<evidence type="ECO:0000259" key="11">
    <source>
        <dbReference type="Pfam" id="PF25917"/>
    </source>
</evidence>
<dbReference type="HOGENOM" id="CLU_002755_0_2_1"/>
<dbReference type="SUPFAM" id="SSF82693">
    <property type="entry name" value="Multidrug efflux transporter AcrB pore domain, PN1, PN2, PC1 and PC2 subdomains"/>
    <property type="match status" value="4"/>
</dbReference>
<evidence type="ECO:0000256" key="8">
    <source>
        <dbReference type="ARBA" id="ARBA00023136"/>
    </source>
</evidence>
<dbReference type="Gene3D" id="3.30.70.1430">
    <property type="entry name" value="Multidrug efflux transporter AcrB pore domain"/>
    <property type="match status" value="2"/>
</dbReference>
<dbReference type="InterPro" id="IPR058625">
    <property type="entry name" value="MdtA-like_BSH"/>
</dbReference>
<evidence type="ECO:0000256" key="5">
    <source>
        <dbReference type="ARBA" id="ARBA00022519"/>
    </source>
</evidence>